<organism evidence="1 2">
    <name type="scientific">Wolfiporia cocos (strain MD-104)</name>
    <name type="common">Brown rot fungus</name>
    <dbReference type="NCBI Taxonomy" id="742152"/>
    <lineage>
        <taxon>Eukaryota</taxon>
        <taxon>Fungi</taxon>
        <taxon>Dikarya</taxon>
        <taxon>Basidiomycota</taxon>
        <taxon>Agaricomycotina</taxon>
        <taxon>Agaricomycetes</taxon>
        <taxon>Polyporales</taxon>
        <taxon>Phaeolaceae</taxon>
        <taxon>Wolfiporia</taxon>
    </lineage>
</organism>
<evidence type="ECO:0000313" key="1">
    <source>
        <dbReference type="EMBL" id="PCH42815.1"/>
    </source>
</evidence>
<proteinExistence type="predicted"/>
<dbReference type="STRING" id="742152.A0A2H3JMU1"/>
<reference evidence="1 2" key="1">
    <citation type="journal article" date="2012" name="Science">
        <title>The Paleozoic origin of enzymatic lignin decomposition reconstructed from 31 fungal genomes.</title>
        <authorList>
            <person name="Floudas D."/>
            <person name="Binder M."/>
            <person name="Riley R."/>
            <person name="Barry K."/>
            <person name="Blanchette R.A."/>
            <person name="Henrissat B."/>
            <person name="Martinez A.T."/>
            <person name="Otillar R."/>
            <person name="Spatafora J.W."/>
            <person name="Yadav J.S."/>
            <person name="Aerts A."/>
            <person name="Benoit I."/>
            <person name="Boyd A."/>
            <person name="Carlson A."/>
            <person name="Copeland A."/>
            <person name="Coutinho P.M."/>
            <person name="de Vries R.P."/>
            <person name="Ferreira P."/>
            <person name="Findley K."/>
            <person name="Foster B."/>
            <person name="Gaskell J."/>
            <person name="Glotzer D."/>
            <person name="Gorecki P."/>
            <person name="Heitman J."/>
            <person name="Hesse C."/>
            <person name="Hori C."/>
            <person name="Igarashi K."/>
            <person name="Jurgens J.A."/>
            <person name="Kallen N."/>
            <person name="Kersten P."/>
            <person name="Kohler A."/>
            <person name="Kuees U."/>
            <person name="Kumar T.K.A."/>
            <person name="Kuo A."/>
            <person name="LaButti K."/>
            <person name="Larrondo L.F."/>
            <person name="Lindquist E."/>
            <person name="Ling A."/>
            <person name="Lombard V."/>
            <person name="Lucas S."/>
            <person name="Lundell T."/>
            <person name="Martin R."/>
            <person name="McLaughlin D.J."/>
            <person name="Morgenstern I."/>
            <person name="Morin E."/>
            <person name="Murat C."/>
            <person name="Nagy L.G."/>
            <person name="Nolan M."/>
            <person name="Ohm R.A."/>
            <person name="Patyshakuliyeva A."/>
            <person name="Rokas A."/>
            <person name="Ruiz-Duenas F.J."/>
            <person name="Sabat G."/>
            <person name="Salamov A."/>
            <person name="Samejima M."/>
            <person name="Schmutz J."/>
            <person name="Slot J.C."/>
            <person name="St John F."/>
            <person name="Stenlid J."/>
            <person name="Sun H."/>
            <person name="Sun S."/>
            <person name="Syed K."/>
            <person name="Tsang A."/>
            <person name="Wiebenga A."/>
            <person name="Young D."/>
            <person name="Pisabarro A."/>
            <person name="Eastwood D.C."/>
            <person name="Martin F."/>
            <person name="Cullen D."/>
            <person name="Grigoriev I.V."/>
            <person name="Hibbett D.S."/>
        </authorList>
    </citation>
    <scope>NUCLEOTIDE SEQUENCE [LARGE SCALE GENOMIC DNA]</scope>
    <source>
        <strain evidence="1 2">MD-104</strain>
    </source>
</reference>
<dbReference type="EMBL" id="KB468135">
    <property type="protein sequence ID" value="PCH42815.1"/>
    <property type="molecule type" value="Genomic_DNA"/>
</dbReference>
<keyword evidence="2" id="KW-1185">Reference proteome</keyword>
<protein>
    <submittedName>
        <fullName evidence="1">Uncharacterized protein</fullName>
    </submittedName>
</protein>
<name>A0A2H3JMU1_WOLCO</name>
<gene>
    <name evidence="1" type="ORF">WOLCODRAFT_152871</name>
</gene>
<dbReference type="Proteomes" id="UP000218811">
    <property type="component" value="Unassembled WGS sequence"/>
</dbReference>
<accession>A0A2H3JMU1</accession>
<sequence length="198" mass="22067">MEPATSVDEVKAQLRAVAPKLHELSNVRNRLPAAAVPASPSRSTPLDGSLDAFFECPLNKGPATGTQSPPPQRRCRAATRKGTSTMKMVWSFDGSLDDAMRHETRAVSFRLQNSLGEEERWWWLTCSHFFLRRSLLRPAIERSFGLFFWLKEKLSWSAAAYAPVLEKQGQLVDEKEGARSLGALKPPVARPSATLYTL</sequence>
<dbReference type="AlphaFoldDB" id="A0A2H3JMU1"/>
<evidence type="ECO:0000313" key="2">
    <source>
        <dbReference type="Proteomes" id="UP000218811"/>
    </source>
</evidence>